<organism evidence="4 5">
    <name type="scientific">Amniculicola lignicola CBS 123094</name>
    <dbReference type="NCBI Taxonomy" id="1392246"/>
    <lineage>
        <taxon>Eukaryota</taxon>
        <taxon>Fungi</taxon>
        <taxon>Dikarya</taxon>
        <taxon>Ascomycota</taxon>
        <taxon>Pezizomycotina</taxon>
        <taxon>Dothideomycetes</taxon>
        <taxon>Pleosporomycetidae</taxon>
        <taxon>Pleosporales</taxon>
        <taxon>Amniculicolaceae</taxon>
        <taxon>Amniculicola</taxon>
    </lineage>
</organism>
<dbReference type="GO" id="GO:0045944">
    <property type="term" value="P:positive regulation of transcription by RNA polymerase II"/>
    <property type="evidence" value="ECO:0007669"/>
    <property type="project" value="TreeGrafter"/>
</dbReference>
<evidence type="ECO:0000256" key="2">
    <source>
        <dbReference type="ARBA" id="ARBA00023242"/>
    </source>
</evidence>
<name>A0A6A5WSY6_9PLEO</name>
<dbReference type="GO" id="GO:0008270">
    <property type="term" value="F:zinc ion binding"/>
    <property type="evidence" value="ECO:0007669"/>
    <property type="project" value="InterPro"/>
</dbReference>
<dbReference type="PANTHER" id="PTHR37534:SF48">
    <property type="entry name" value="FINGER DOMAIN PROTEIN, PUTATIVE-RELATED"/>
    <property type="match status" value="1"/>
</dbReference>
<accession>A0A6A5WSY6</accession>
<dbReference type="SUPFAM" id="SSF57701">
    <property type="entry name" value="Zn2/Cys6 DNA-binding domain"/>
    <property type="match status" value="1"/>
</dbReference>
<dbReference type="GO" id="GO:0005634">
    <property type="term" value="C:nucleus"/>
    <property type="evidence" value="ECO:0007669"/>
    <property type="project" value="UniProtKB-SubCell"/>
</dbReference>
<dbReference type="InterPro" id="IPR021858">
    <property type="entry name" value="Fun_TF"/>
</dbReference>
<dbReference type="InterPro" id="IPR001138">
    <property type="entry name" value="Zn2Cys6_DnaBD"/>
</dbReference>
<dbReference type="Pfam" id="PF11951">
    <property type="entry name" value="Fungal_trans_2"/>
    <property type="match status" value="1"/>
</dbReference>
<feature type="domain" description="Zn(2)-C6 fungal-type" evidence="3">
    <location>
        <begin position="22"/>
        <end position="50"/>
    </location>
</feature>
<proteinExistence type="predicted"/>
<keyword evidence="2" id="KW-0539">Nucleus</keyword>
<evidence type="ECO:0000256" key="1">
    <source>
        <dbReference type="ARBA" id="ARBA00004123"/>
    </source>
</evidence>
<dbReference type="GO" id="GO:0000981">
    <property type="term" value="F:DNA-binding transcription factor activity, RNA polymerase II-specific"/>
    <property type="evidence" value="ECO:0007669"/>
    <property type="project" value="InterPro"/>
</dbReference>
<dbReference type="Proteomes" id="UP000799779">
    <property type="component" value="Unassembled WGS sequence"/>
</dbReference>
<dbReference type="EMBL" id="ML977569">
    <property type="protein sequence ID" value="KAF2004178.1"/>
    <property type="molecule type" value="Genomic_DNA"/>
</dbReference>
<dbReference type="Pfam" id="PF00172">
    <property type="entry name" value="Zn_clus"/>
    <property type="match status" value="1"/>
</dbReference>
<dbReference type="OrthoDB" id="5386330at2759"/>
<dbReference type="GO" id="GO:0000976">
    <property type="term" value="F:transcription cis-regulatory region binding"/>
    <property type="evidence" value="ECO:0007669"/>
    <property type="project" value="TreeGrafter"/>
</dbReference>
<evidence type="ECO:0000313" key="5">
    <source>
        <dbReference type="Proteomes" id="UP000799779"/>
    </source>
</evidence>
<evidence type="ECO:0000259" key="3">
    <source>
        <dbReference type="PROSITE" id="PS50048"/>
    </source>
</evidence>
<keyword evidence="5" id="KW-1185">Reference proteome</keyword>
<protein>
    <recommendedName>
        <fullName evidence="3">Zn(2)-C6 fungal-type domain-containing protein</fullName>
    </recommendedName>
</protein>
<evidence type="ECO:0000313" key="4">
    <source>
        <dbReference type="EMBL" id="KAF2004178.1"/>
    </source>
</evidence>
<dbReference type="InterPro" id="IPR036864">
    <property type="entry name" value="Zn2-C6_fun-type_DNA-bd_sf"/>
</dbReference>
<gene>
    <name evidence="4" type="ORF">P154DRAFT_617399</name>
</gene>
<reference evidence="4" key="1">
    <citation type="journal article" date="2020" name="Stud. Mycol.">
        <title>101 Dothideomycetes genomes: a test case for predicting lifestyles and emergence of pathogens.</title>
        <authorList>
            <person name="Haridas S."/>
            <person name="Albert R."/>
            <person name="Binder M."/>
            <person name="Bloem J."/>
            <person name="Labutti K."/>
            <person name="Salamov A."/>
            <person name="Andreopoulos B."/>
            <person name="Baker S."/>
            <person name="Barry K."/>
            <person name="Bills G."/>
            <person name="Bluhm B."/>
            <person name="Cannon C."/>
            <person name="Castanera R."/>
            <person name="Culley D."/>
            <person name="Daum C."/>
            <person name="Ezra D."/>
            <person name="Gonzalez J."/>
            <person name="Henrissat B."/>
            <person name="Kuo A."/>
            <person name="Liang C."/>
            <person name="Lipzen A."/>
            <person name="Lutzoni F."/>
            <person name="Magnuson J."/>
            <person name="Mondo S."/>
            <person name="Nolan M."/>
            <person name="Ohm R."/>
            <person name="Pangilinan J."/>
            <person name="Park H.-J."/>
            <person name="Ramirez L."/>
            <person name="Alfaro M."/>
            <person name="Sun H."/>
            <person name="Tritt A."/>
            <person name="Yoshinaga Y."/>
            <person name="Zwiers L.-H."/>
            <person name="Turgeon B."/>
            <person name="Goodwin S."/>
            <person name="Spatafora J."/>
            <person name="Crous P."/>
            <person name="Grigoriev I."/>
        </authorList>
    </citation>
    <scope>NUCLEOTIDE SEQUENCE</scope>
    <source>
        <strain evidence="4">CBS 123094</strain>
    </source>
</reference>
<dbReference type="PANTHER" id="PTHR37534">
    <property type="entry name" value="TRANSCRIPTIONAL ACTIVATOR PROTEIN UGA3"/>
    <property type="match status" value="1"/>
</dbReference>
<sequence length="520" mass="59215">MESSFTVSTVAAASKDDNHKRQCWECLRRRLVCDFARPGCKKCQTHGAECPGYGEKKPLKWLAPGKVKSRTRKQALVKRTPHTSHDLEKCTVALTAITINELKAAEEMMEGWEGWADVEFVPRNELRSDLLDVVQAVYYFNEYIYPEAKDINELAQNPFVTNFPVQLLHLMPPSIHHSVVCYILGYRIHHTLGDANQVMVRDQYSRMYHHRGRAIRSLTEELNEEKSRMSDATLASIVLFLCSELQQQAQLHNWRYHLDGLGKLVSMRGGYMKLASSPRPEMNVILAFFMIIGVYANTTSPPTDQITLLPHTDMMHLMNGFYQKNVFPNTLCAPALFTSTIKINDLRARLAAIPVLDDSYRQEAENILEELEGFSPEEWVAASDTKAPNEWILISTIHQSAVMIFCISSFQCLSLLPQSKAMESKRTFHGDRLILSLTKGVAKRNVERFIMWPLVVAGMEAGNRSAAMRTWVHNSLRDMSKHLGSSSPLLARDVLMKFWDNAAEKKGWDDCFDRPLAFMI</sequence>
<dbReference type="PROSITE" id="PS50048">
    <property type="entry name" value="ZN2_CY6_FUNGAL_2"/>
    <property type="match status" value="1"/>
</dbReference>
<dbReference type="AlphaFoldDB" id="A0A6A5WSY6"/>
<comment type="subcellular location">
    <subcellularLocation>
        <location evidence="1">Nucleus</location>
    </subcellularLocation>
</comment>